<keyword evidence="3" id="KW-0689">Ribosomal protein</keyword>
<dbReference type="EMBL" id="CP031037">
    <property type="protein sequence ID" value="QDZ20577.1"/>
    <property type="molecule type" value="Genomic_DNA"/>
</dbReference>
<evidence type="ECO:0000256" key="3">
    <source>
        <dbReference type="ARBA" id="ARBA00022980"/>
    </source>
</evidence>
<evidence type="ECO:0000256" key="7">
    <source>
        <dbReference type="SAM" id="MobiDB-lite"/>
    </source>
</evidence>
<evidence type="ECO:0000256" key="1">
    <source>
        <dbReference type="ARBA" id="ARBA00004173"/>
    </source>
</evidence>
<dbReference type="OrthoDB" id="6495301at2759"/>
<reference evidence="8 9" key="1">
    <citation type="submission" date="2018-07" db="EMBL/GenBank/DDBJ databases">
        <title>The complete nuclear genome of the prasinophyte Chloropicon primus (CCMP1205).</title>
        <authorList>
            <person name="Pombert J.-F."/>
            <person name="Otis C."/>
            <person name="Turmel M."/>
            <person name="Lemieux C."/>
        </authorList>
    </citation>
    <scope>NUCLEOTIDE SEQUENCE [LARGE SCALE GENOMIC DNA]</scope>
    <source>
        <strain evidence="8 9">CCMP1205</strain>
    </source>
</reference>
<protein>
    <recommendedName>
        <fullName evidence="6">Small ribosomal subunit protein mS33</fullName>
    </recommendedName>
</protein>
<name>A0A5B8MJH2_9CHLO</name>
<feature type="region of interest" description="Disordered" evidence="7">
    <location>
        <begin position="44"/>
        <end position="67"/>
    </location>
</feature>
<proteinExistence type="inferred from homology"/>
<dbReference type="Proteomes" id="UP000316726">
    <property type="component" value="Chromosome 4"/>
</dbReference>
<dbReference type="GO" id="GO:0005739">
    <property type="term" value="C:mitochondrion"/>
    <property type="evidence" value="ECO:0007669"/>
    <property type="project" value="UniProtKB-SubCell"/>
</dbReference>
<accession>A0A5B8MJH2</accession>
<dbReference type="InterPro" id="IPR013219">
    <property type="entry name" value="Ribosomal_mS33"/>
</dbReference>
<evidence type="ECO:0000256" key="2">
    <source>
        <dbReference type="ARBA" id="ARBA00008970"/>
    </source>
</evidence>
<keyword evidence="4" id="KW-0496">Mitochondrion</keyword>
<dbReference type="PANTHER" id="PTHR13362">
    <property type="entry name" value="MITOCHONDRIAL RIBOSOMAL PROTEIN S33"/>
    <property type="match status" value="1"/>
</dbReference>
<comment type="subcellular location">
    <subcellularLocation>
        <location evidence="1">Mitochondrion</location>
    </subcellularLocation>
</comment>
<dbReference type="AlphaFoldDB" id="A0A5B8MJH2"/>
<dbReference type="GO" id="GO:1990904">
    <property type="term" value="C:ribonucleoprotein complex"/>
    <property type="evidence" value="ECO:0007669"/>
    <property type="project" value="UniProtKB-KW"/>
</dbReference>
<keyword evidence="5" id="KW-0687">Ribonucleoprotein</keyword>
<evidence type="ECO:0000313" key="8">
    <source>
        <dbReference type="EMBL" id="QDZ20577.1"/>
    </source>
</evidence>
<evidence type="ECO:0000313" key="9">
    <source>
        <dbReference type="Proteomes" id="UP000316726"/>
    </source>
</evidence>
<evidence type="ECO:0000256" key="5">
    <source>
        <dbReference type="ARBA" id="ARBA00023274"/>
    </source>
</evidence>
<gene>
    <name evidence="8" type="ORF">A3770_04p30950</name>
</gene>
<dbReference type="PANTHER" id="PTHR13362:SF2">
    <property type="entry name" value="SMALL RIBOSOMAL SUBUNIT PROTEIN MS33"/>
    <property type="match status" value="1"/>
</dbReference>
<sequence>MMSAAALWRVSVGRFSGLVTGSSPSWCGSAPSLARKFAASASTSTEEGTKVAEGSVEARNSEEGEGLGTVEEVKVSAGAKSHVVTKEYLDQVRWKIFGTYVGNGLRSGRKVLRKNLIGDKVVAWYPQMESYGKPHQGDKLWDDPDLFIAKDRLERYQRRGKGPPKKGAGKRASRKK</sequence>
<dbReference type="STRING" id="1764295.A0A5B8MJH2"/>
<feature type="compositionally biased region" description="Basic residues" evidence="7">
    <location>
        <begin position="158"/>
        <end position="176"/>
    </location>
</feature>
<evidence type="ECO:0000256" key="4">
    <source>
        <dbReference type="ARBA" id="ARBA00023128"/>
    </source>
</evidence>
<keyword evidence="9" id="KW-1185">Reference proteome</keyword>
<comment type="similarity">
    <text evidence="2">Belongs to the mitochondrion-specific ribosomal protein mS33 family.</text>
</comment>
<feature type="region of interest" description="Disordered" evidence="7">
    <location>
        <begin position="152"/>
        <end position="176"/>
    </location>
</feature>
<organism evidence="8 9">
    <name type="scientific">Chloropicon primus</name>
    <dbReference type="NCBI Taxonomy" id="1764295"/>
    <lineage>
        <taxon>Eukaryota</taxon>
        <taxon>Viridiplantae</taxon>
        <taxon>Chlorophyta</taxon>
        <taxon>Chloropicophyceae</taxon>
        <taxon>Chloropicales</taxon>
        <taxon>Chloropicaceae</taxon>
        <taxon>Chloropicon</taxon>
    </lineage>
</organism>
<evidence type="ECO:0000256" key="6">
    <source>
        <dbReference type="ARBA" id="ARBA00035132"/>
    </source>
</evidence>
<dbReference type="GO" id="GO:0005840">
    <property type="term" value="C:ribosome"/>
    <property type="evidence" value="ECO:0007669"/>
    <property type="project" value="UniProtKB-KW"/>
</dbReference>
<dbReference type="Pfam" id="PF08293">
    <property type="entry name" value="MRP-S33"/>
    <property type="match status" value="1"/>
</dbReference>